<evidence type="ECO:0000313" key="1">
    <source>
        <dbReference type="EMBL" id="KAF6725348.1"/>
    </source>
</evidence>
<protein>
    <submittedName>
        <fullName evidence="1">Uncharacterized protein</fullName>
    </submittedName>
</protein>
<accession>A0A834CD02</accession>
<dbReference type="EMBL" id="WKFB01000363">
    <property type="protein sequence ID" value="KAF6725348.1"/>
    <property type="molecule type" value="Genomic_DNA"/>
</dbReference>
<reference evidence="1" key="1">
    <citation type="journal article" name="BMC Genomics">
        <title>Long-read sequencing and de novo genome assembly of marine medaka (Oryzias melastigma).</title>
        <authorList>
            <person name="Liang P."/>
            <person name="Saqib H.S.A."/>
            <person name="Ni X."/>
            <person name="Shen Y."/>
        </authorList>
    </citation>
    <scope>NUCLEOTIDE SEQUENCE</scope>
    <source>
        <strain evidence="1">Bigg-433</strain>
    </source>
</reference>
<gene>
    <name evidence="1" type="ORF">FQA47_011498</name>
</gene>
<evidence type="ECO:0000313" key="2">
    <source>
        <dbReference type="Proteomes" id="UP000646548"/>
    </source>
</evidence>
<name>A0A834CD02_ORYME</name>
<organism evidence="1 2">
    <name type="scientific">Oryzias melastigma</name>
    <name type="common">Marine medaka</name>
    <dbReference type="NCBI Taxonomy" id="30732"/>
    <lineage>
        <taxon>Eukaryota</taxon>
        <taxon>Metazoa</taxon>
        <taxon>Chordata</taxon>
        <taxon>Craniata</taxon>
        <taxon>Vertebrata</taxon>
        <taxon>Euteleostomi</taxon>
        <taxon>Actinopterygii</taxon>
        <taxon>Neopterygii</taxon>
        <taxon>Teleostei</taxon>
        <taxon>Neoteleostei</taxon>
        <taxon>Acanthomorphata</taxon>
        <taxon>Ovalentaria</taxon>
        <taxon>Atherinomorphae</taxon>
        <taxon>Beloniformes</taxon>
        <taxon>Adrianichthyidae</taxon>
        <taxon>Oryziinae</taxon>
        <taxon>Oryzias</taxon>
    </lineage>
</organism>
<proteinExistence type="predicted"/>
<sequence>MSLIPNFDGNMISQLQDISNTASTALYRPEWGIARPRLPCGPAPSCLRAPDGQSFRNQDAVNSAARQCGSSSELRQDKSFLQHEGRWTFRAAPRQPQSRRGVPLKLLRVSCR</sequence>
<dbReference type="Proteomes" id="UP000646548">
    <property type="component" value="Unassembled WGS sequence"/>
</dbReference>
<dbReference type="AlphaFoldDB" id="A0A834CD02"/>
<comment type="caution">
    <text evidence="1">The sequence shown here is derived from an EMBL/GenBank/DDBJ whole genome shotgun (WGS) entry which is preliminary data.</text>
</comment>